<keyword evidence="2" id="KW-1185">Reference proteome</keyword>
<keyword evidence="1" id="KW-0378">Hydrolase</keyword>
<evidence type="ECO:0000313" key="2">
    <source>
        <dbReference type="Proteomes" id="UP000245946"/>
    </source>
</evidence>
<dbReference type="GO" id="GO:0016787">
    <property type="term" value="F:hydrolase activity"/>
    <property type="evidence" value="ECO:0007669"/>
    <property type="project" value="UniProtKB-KW"/>
</dbReference>
<protein>
    <submittedName>
        <fullName evidence="1">Alpha/beta-hydrolase</fullName>
    </submittedName>
</protein>
<name>A0A316ZDM6_9BASI</name>
<dbReference type="RefSeq" id="XP_025598674.1">
    <property type="nucleotide sequence ID" value="XM_025742191.1"/>
</dbReference>
<proteinExistence type="predicted"/>
<dbReference type="EMBL" id="KZ819291">
    <property type="protein sequence ID" value="PWN98395.1"/>
    <property type="molecule type" value="Genomic_DNA"/>
</dbReference>
<dbReference type="SUPFAM" id="SSF53474">
    <property type="entry name" value="alpha/beta-Hydrolases"/>
    <property type="match status" value="1"/>
</dbReference>
<accession>A0A316ZDM6</accession>
<reference evidence="1 2" key="1">
    <citation type="journal article" date="2018" name="Mol. Biol. Evol.">
        <title>Broad Genomic Sampling Reveals a Smut Pathogenic Ancestry of the Fungal Clade Ustilaginomycotina.</title>
        <authorList>
            <person name="Kijpornyongpan T."/>
            <person name="Mondo S.J."/>
            <person name="Barry K."/>
            <person name="Sandor L."/>
            <person name="Lee J."/>
            <person name="Lipzen A."/>
            <person name="Pangilinan J."/>
            <person name="LaButti K."/>
            <person name="Hainaut M."/>
            <person name="Henrissat B."/>
            <person name="Grigoriev I.V."/>
            <person name="Spatafora J.W."/>
            <person name="Aime M.C."/>
        </authorList>
    </citation>
    <scope>NUCLEOTIDE SEQUENCE [LARGE SCALE GENOMIC DNA]</scope>
    <source>
        <strain evidence="1 2">MCA 4186</strain>
    </source>
</reference>
<evidence type="ECO:0000313" key="1">
    <source>
        <dbReference type="EMBL" id="PWN98395.1"/>
    </source>
</evidence>
<gene>
    <name evidence="1" type="ORF">FA09DRAFT_329454</name>
</gene>
<dbReference type="OrthoDB" id="3363569at2759"/>
<dbReference type="Gene3D" id="3.40.50.1820">
    <property type="entry name" value="alpha/beta hydrolase"/>
    <property type="match status" value="1"/>
</dbReference>
<organism evidence="1 2">
    <name type="scientific">Tilletiopsis washingtonensis</name>
    <dbReference type="NCBI Taxonomy" id="58919"/>
    <lineage>
        <taxon>Eukaryota</taxon>
        <taxon>Fungi</taxon>
        <taxon>Dikarya</taxon>
        <taxon>Basidiomycota</taxon>
        <taxon>Ustilaginomycotina</taxon>
        <taxon>Exobasidiomycetes</taxon>
        <taxon>Entylomatales</taxon>
        <taxon>Entylomatales incertae sedis</taxon>
        <taxon>Tilletiopsis</taxon>
    </lineage>
</organism>
<dbReference type="AlphaFoldDB" id="A0A316ZDM6"/>
<dbReference type="InterPro" id="IPR029058">
    <property type="entry name" value="AB_hydrolase_fold"/>
</dbReference>
<dbReference type="GeneID" id="37269735"/>
<dbReference type="Proteomes" id="UP000245946">
    <property type="component" value="Unassembled WGS sequence"/>
</dbReference>
<sequence>MQAPDWDDPLPHALQPALAYLSRPTPRTRAAVVLLHGRGDNAADFADAFLPALHRCFGGAEERLEEGDEASSDVAVISLAAADGIWYPESHSVTKPEQLEYNGPYVYSSLLCLQKTLGELAECGVPPTRVVVVGFSQGANLANTYMLCALREPDNTEVLRPAYVLALAGTRLASLPPFPRRAGTFTAEEAQRSAPPSSAVPDAEHTFVRLICGEGDRYFRPAEIHAVAGELAQAGVRVSVALEPGVGHIVTPRMVAAVIEAAQELCAQP</sequence>